<dbReference type="Gene3D" id="3.30.70.260">
    <property type="match status" value="1"/>
</dbReference>
<dbReference type="InterPro" id="IPR004810">
    <property type="entry name" value="PurU"/>
</dbReference>
<dbReference type="InterPro" id="IPR002376">
    <property type="entry name" value="Formyl_transf_N"/>
</dbReference>
<comment type="function">
    <text evidence="3">Catalyzes the hydrolysis of 10-formyltetrahydrofolate (formyl-FH4) to formate and tetrahydrofolate (FH4).</text>
</comment>
<dbReference type="Proteomes" id="UP000298264">
    <property type="component" value="Unassembled WGS sequence"/>
</dbReference>
<dbReference type="InterPro" id="IPR036477">
    <property type="entry name" value="Formyl_transf_N_sf"/>
</dbReference>
<comment type="pathway">
    <text evidence="3">Purine metabolism; IMP biosynthesis via de novo pathway; formate from 10-formyl-5,6,7,8-tetrahydrofolate: step 1/1.</text>
</comment>
<feature type="domain" description="Formyl transferase N-terminal" evidence="5">
    <location>
        <begin position="88"/>
        <end position="264"/>
    </location>
</feature>
<dbReference type="GO" id="GO:0008864">
    <property type="term" value="F:formyltetrahydrofolate deformylase activity"/>
    <property type="evidence" value="ECO:0007669"/>
    <property type="project" value="UniProtKB-UniRule"/>
</dbReference>
<dbReference type="HAMAP" id="MF_01927">
    <property type="entry name" value="PurU"/>
    <property type="match status" value="1"/>
</dbReference>
<dbReference type="PIRSF" id="PIRSF036480">
    <property type="entry name" value="FormyFH4_hydr"/>
    <property type="match status" value="1"/>
</dbReference>
<protein>
    <recommendedName>
        <fullName evidence="3 4">Formyltetrahydrofolate deformylase</fullName>
        <ecNumber evidence="3 4">3.5.1.10</ecNumber>
    </recommendedName>
    <alternativeName>
        <fullName evidence="3">Formyl-FH(4) hydrolase</fullName>
    </alternativeName>
</protein>
<dbReference type="RefSeq" id="WP_135764938.1">
    <property type="nucleotide sequence ID" value="NZ_RQHV01000061.1"/>
</dbReference>
<dbReference type="NCBIfam" id="NF004684">
    <property type="entry name" value="PRK06027.1"/>
    <property type="match status" value="1"/>
</dbReference>
<evidence type="ECO:0000256" key="4">
    <source>
        <dbReference type="NCBIfam" id="TIGR00655"/>
    </source>
</evidence>
<keyword evidence="7" id="KW-1185">Reference proteome</keyword>
<dbReference type="EC" id="3.5.1.10" evidence="3 4"/>
<feature type="active site" evidence="3">
    <location>
        <position position="227"/>
    </location>
</feature>
<evidence type="ECO:0000256" key="2">
    <source>
        <dbReference type="ARBA" id="ARBA00022801"/>
    </source>
</evidence>
<dbReference type="PANTHER" id="PTHR42706">
    <property type="entry name" value="FORMYLTETRAHYDROFOLATE DEFORMYLASE"/>
    <property type="match status" value="1"/>
</dbReference>
<dbReference type="PANTHER" id="PTHR42706:SF1">
    <property type="entry name" value="FORMYLTETRAHYDROFOLATE DEFORMYLASE 2, MITOCHONDRIAL"/>
    <property type="match status" value="1"/>
</dbReference>
<dbReference type="InterPro" id="IPR044074">
    <property type="entry name" value="PurU_ACT"/>
</dbReference>
<reference evidence="6" key="1">
    <citation type="journal article" date="2019" name="PLoS Negl. Trop. Dis.">
        <title>Revisiting the worldwide diversity of Leptospira species in the environment.</title>
        <authorList>
            <person name="Vincent A.T."/>
            <person name="Schiettekatte O."/>
            <person name="Bourhy P."/>
            <person name="Veyrier F.J."/>
            <person name="Picardeau M."/>
        </authorList>
    </citation>
    <scope>NUCLEOTIDE SEQUENCE [LARGE SCALE GENOMIC DNA]</scope>
    <source>
        <strain evidence="6">201400974</strain>
    </source>
</reference>
<dbReference type="NCBIfam" id="TIGR00655">
    <property type="entry name" value="PurU"/>
    <property type="match status" value="1"/>
</dbReference>
<keyword evidence="2 3" id="KW-0378">Hydrolase</keyword>
<dbReference type="EMBL" id="RQHV01000061">
    <property type="protein sequence ID" value="TGN07959.1"/>
    <property type="molecule type" value="Genomic_DNA"/>
</dbReference>
<dbReference type="AlphaFoldDB" id="A0A4R9LMT8"/>
<dbReference type="GO" id="GO:0006189">
    <property type="term" value="P:'de novo' IMP biosynthetic process"/>
    <property type="evidence" value="ECO:0007669"/>
    <property type="project" value="UniProtKB-UniRule"/>
</dbReference>
<dbReference type="Pfam" id="PF00551">
    <property type="entry name" value="Formyl_trans_N"/>
    <property type="match status" value="1"/>
</dbReference>
<comment type="catalytic activity">
    <reaction evidence="3">
        <text>(6R)-10-formyltetrahydrofolate + H2O = (6S)-5,6,7,8-tetrahydrofolate + formate + H(+)</text>
        <dbReference type="Rhea" id="RHEA:19833"/>
        <dbReference type="ChEBI" id="CHEBI:15377"/>
        <dbReference type="ChEBI" id="CHEBI:15378"/>
        <dbReference type="ChEBI" id="CHEBI:15740"/>
        <dbReference type="ChEBI" id="CHEBI:57453"/>
        <dbReference type="ChEBI" id="CHEBI:195366"/>
        <dbReference type="EC" id="3.5.1.10"/>
    </reaction>
</comment>
<dbReference type="SUPFAM" id="SSF55021">
    <property type="entry name" value="ACT-like"/>
    <property type="match status" value="1"/>
</dbReference>
<dbReference type="InterPro" id="IPR045865">
    <property type="entry name" value="ACT-like_dom_sf"/>
</dbReference>
<name>A0A4R9LMT8_9LEPT</name>
<dbReference type="SUPFAM" id="SSF53328">
    <property type="entry name" value="Formyltransferase"/>
    <property type="match status" value="1"/>
</dbReference>
<dbReference type="GO" id="GO:0006730">
    <property type="term" value="P:one-carbon metabolic process"/>
    <property type="evidence" value="ECO:0007669"/>
    <property type="project" value="UniProtKB-KW"/>
</dbReference>
<evidence type="ECO:0000256" key="3">
    <source>
        <dbReference type="HAMAP-Rule" id="MF_01927"/>
    </source>
</evidence>
<gene>
    <name evidence="3 6" type="primary">purU</name>
    <name evidence="6" type="ORF">EHS11_13545</name>
</gene>
<accession>A0A4R9LMT8</accession>
<evidence type="ECO:0000259" key="5">
    <source>
        <dbReference type="Pfam" id="PF00551"/>
    </source>
</evidence>
<dbReference type="Gene3D" id="3.40.50.170">
    <property type="entry name" value="Formyl transferase, N-terminal domain"/>
    <property type="match status" value="1"/>
</dbReference>
<keyword evidence="1 3" id="KW-0554">One-carbon metabolism</keyword>
<proteinExistence type="inferred from homology"/>
<comment type="caution">
    <text evidence="6">The sequence shown here is derived from an EMBL/GenBank/DDBJ whole genome shotgun (WGS) entry which is preliminary data.</text>
</comment>
<dbReference type="CDD" id="cd04875">
    <property type="entry name" value="ACT_F4HF-DF"/>
    <property type="match status" value="1"/>
</dbReference>
<sequence>MHSPQSSKEVLLIRCTDRPGLIHSITGLLLEKGSNIVSNHEFVEPIDSVFFMRTEFFGTIPSEELKVRLAGLLPEGAWIQIHTEKRQRVILFATKETHCLGDILLRHRSGELEIDIPLVISNHTELESLVNDFHLPFCYVGHEGITREEHEARLLDILSKQKFDYIVLAKFMRILSKDFVSRFPEKIVNIHHSFLPAFIGANPYQKAYERGVKLIGATAHYVTESLDEGPILAQDVVPVDHSFTKDKLMLHGRDIEKVVLARALRFVLEHRGIIWKNRVIIFR</sequence>
<evidence type="ECO:0000313" key="7">
    <source>
        <dbReference type="Proteomes" id="UP000298264"/>
    </source>
</evidence>
<dbReference type="OrthoDB" id="9806170at2"/>
<evidence type="ECO:0000313" key="6">
    <source>
        <dbReference type="EMBL" id="TGN07959.1"/>
    </source>
</evidence>
<organism evidence="6 7">
    <name type="scientific">Leptospira ilyithenensis</name>
    <dbReference type="NCBI Taxonomy" id="2484901"/>
    <lineage>
        <taxon>Bacteria</taxon>
        <taxon>Pseudomonadati</taxon>
        <taxon>Spirochaetota</taxon>
        <taxon>Spirochaetia</taxon>
        <taxon>Leptospirales</taxon>
        <taxon>Leptospiraceae</taxon>
        <taxon>Leptospira</taxon>
    </lineage>
</organism>
<comment type="similarity">
    <text evidence="3">Belongs to the PurU family.</text>
</comment>
<dbReference type="PRINTS" id="PR01575">
    <property type="entry name" value="FFH4HYDRLASE"/>
</dbReference>
<dbReference type="UniPathway" id="UPA00074">
    <property type="reaction ID" value="UER00170"/>
</dbReference>
<evidence type="ECO:0000256" key="1">
    <source>
        <dbReference type="ARBA" id="ARBA00022563"/>
    </source>
</evidence>
<keyword evidence="3" id="KW-0658">Purine biosynthesis</keyword>